<dbReference type="CDD" id="cd02440">
    <property type="entry name" value="AdoMet_MTases"/>
    <property type="match status" value="1"/>
</dbReference>
<dbReference type="InterPro" id="IPR029063">
    <property type="entry name" value="SAM-dependent_MTases_sf"/>
</dbReference>
<dbReference type="Pfam" id="PF03848">
    <property type="entry name" value="TehB"/>
    <property type="match status" value="1"/>
</dbReference>
<dbReference type="Gene3D" id="3.40.50.150">
    <property type="entry name" value="Vaccinia Virus protein VP39"/>
    <property type="match status" value="1"/>
</dbReference>
<sequence length="204" mass="23554">MKYNQIYKNNFVWGNKPNGLLQKIYKLNKVNSEFLDLGCGQGRDVLFMLEKGYKVTAVDNSQEGIKKIKELIQANNLLIANINLNLFCGDIKNFNIQKNKYVIINAFNSLQFLPKKEAVKIIEIIKKNIKNGGYVIISGFTINDPLYKKINNDKRCFFEPQELKKMFSDFHIILYKEEIIEDKGHAGSPEPHKHGIVKMIAQKK</sequence>
<dbReference type="SUPFAM" id="SSF53335">
    <property type="entry name" value="S-adenosyl-L-methionine-dependent methyltransferases"/>
    <property type="match status" value="1"/>
</dbReference>
<evidence type="ECO:0000313" key="3">
    <source>
        <dbReference type="Proteomes" id="UP000229335"/>
    </source>
</evidence>
<evidence type="ECO:0000259" key="1">
    <source>
        <dbReference type="Pfam" id="PF03848"/>
    </source>
</evidence>
<comment type="caution">
    <text evidence="2">The sequence shown here is derived from an EMBL/GenBank/DDBJ whole genome shotgun (WGS) entry which is preliminary data.</text>
</comment>
<dbReference type="AlphaFoldDB" id="A0A2M6WMD0"/>
<organism evidence="2 3">
    <name type="scientific">Candidatus Falkowbacteria bacterium CG10_big_fil_rev_8_21_14_0_10_43_11</name>
    <dbReference type="NCBI Taxonomy" id="1974568"/>
    <lineage>
        <taxon>Bacteria</taxon>
        <taxon>Candidatus Falkowiibacteriota</taxon>
    </lineage>
</organism>
<dbReference type="Proteomes" id="UP000229335">
    <property type="component" value="Unassembled WGS sequence"/>
</dbReference>
<feature type="domain" description="Tellurite resistance methyltransferase TehB-like" evidence="1">
    <location>
        <begin position="33"/>
        <end position="180"/>
    </location>
</feature>
<protein>
    <recommendedName>
        <fullName evidence="1">Tellurite resistance methyltransferase TehB-like domain-containing protein</fullName>
    </recommendedName>
</protein>
<dbReference type="EMBL" id="PFAS01000021">
    <property type="protein sequence ID" value="PIT93968.1"/>
    <property type="molecule type" value="Genomic_DNA"/>
</dbReference>
<dbReference type="InterPro" id="IPR015985">
    <property type="entry name" value="TehB-like_dom"/>
</dbReference>
<evidence type="ECO:0000313" key="2">
    <source>
        <dbReference type="EMBL" id="PIT93968.1"/>
    </source>
</evidence>
<reference evidence="3" key="1">
    <citation type="submission" date="2017-09" db="EMBL/GenBank/DDBJ databases">
        <title>Depth-based differentiation of microbial function through sediment-hosted aquifers and enrichment of novel symbionts in the deep terrestrial subsurface.</title>
        <authorList>
            <person name="Probst A.J."/>
            <person name="Ladd B."/>
            <person name="Jarett J.K."/>
            <person name="Geller-Mcgrath D.E."/>
            <person name="Sieber C.M.K."/>
            <person name="Emerson J.B."/>
            <person name="Anantharaman K."/>
            <person name="Thomas B.C."/>
            <person name="Malmstrom R."/>
            <person name="Stieglmeier M."/>
            <person name="Klingl A."/>
            <person name="Woyke T."/>
            <person name="Ryan C.M."/>
            <person name="Banfield J.F."/>
        </authorList>
    </citation>
    <scope>NUCLEOTIDE SEQUENCE [LARGE SCALE GENOMIC DNA]</scope>
</reference>
<gene>
    <name evidence="2" type="ORF">COU00_01495</name>
</gene>
<dbReference type="PANTHER" id="PTHR43861">
    <property type="entry name" value="TRANS-ACONITATE 2-METHYLTRANSFERASE-RELATED"/>
    <property type="match status" value="1"/>
</dbReference>
<proteinExistence type="predicted"/>
<name>A0A2M6WMD0_9BACT</name>
<accession>A0A2M6WMD0</accession>